<dbReference type="InterPro" id="IPR002645">
    <property type="entry name" value="STAS_dom"/>
</dbReference>
<protein>
    <submittedName>
        <fullName evidence="2">STAS domain-containing protein</fullName>
    </submittedName>
</protein>
<evidence type="ECO:0000259" key="1">
    <source>
        <dbReference type="PROSITE" id="PS50801"/>
    </source>
</evidence>
<dbReference type="InterPro" id="IPR058548">
    <property type="entry name" value="MlaB-like_STAS"/>
</dbReference>
<organism evidence="2 3">
    <name type="scientific">Vreelandella populi</name>
    <dbReference type="NCBI Taxonomy" id="2498858"/>
    <lineage>
        <taxon>Bacteria</taxon>
        <taxon>Pseudomonadati</taxon>
        <taxon>Pseudomonadota</taxon>
        <taxon>Gammaproteobacteria</taxon>
        <taxon>Oceanospirillales</taxon>
        <taxon>Halomonadaceae</taxon>
        <taxon>Vreelandella</taxon>
    </lineage>
</organism>
<dbReference type="InterPro" id="IPR036513">
    <property type="entry name" value="STAS_dom_sf"/>
</dbReference>
<proteinExistence type="predicted"/>
<dbReference type="Proteomes" id="UP000286912">
    <property type="component" value="Unassembled WGS sequence"/>
</dbReference>
<evidence type="ECO:0000313" key="3">
    <source>
        <dbReference type="Proteomes" id="UP000286912"/>
    </source>
</evidence>
<reference evidence="2 3" key="1">
    <citation type="submission" date="2018-12" db="EMBL/GenBank/DDBJ databases">
        <title>three novel Halomonas strain isolated from plants.</title>
        <authorList>
            <person name="Sun C."/>
        </authorList>
    </citation>
    <scope>NUCLEOTIDE SEQUENCE [LARGE SCALE GENOMIC DNA]</scope>
    <source>
        <strain evidence="2 3">RC</strain>
    </source>
</reference>
<keyword evidence="3" id="KW-1185">Reference proteome</keyword>
<dbReference type="Pfam" id="PF13466">
    <property type="entry name" value="STAS_2"/>
    <property type="match status" value="1"/>
</dbReference>
<dbReference type="OrthoDB" id="6174465at2"/>
<dbReference type="PROSITE" id="PS50801">
    <property type="entry name" value="STAS"/>
    <property type="match status" value="1"/>
</dbReference>
<dbReference type="RefSeq" id="WP_126949493.1">
    <property type="nucleotide sequence ID" value="NZ_RZHD01000005.1"/>
</dbReference>
<dbReference type="Gene3D" id="3.30.750.24">
    <property type="entry name" value="STAS domain"/>
    <property type="match status" value="1"/>
</dbReference>
<accession>A0A433LAX2</accession>
<feature type="domain" description="STAS" evidence="1">
    <location>
        <begin position="19"/>
        <end position="110"/>
    </location>
</feature>
<dbReference type="SUPFAM" id="SSF52091">
    <property type="entry name" value="SpoIIaa-like"/>
    <property type="match status" value="1"/>
</dbReference>
<name>A0A433LAX2_9GAMM</name>
<sequence length="110" mass="11632">MTRLLSQSLVDLEAEQSTLRVVGDVGMAVAAELAAAGKKWLEATDEKSVTFDFSGVQKASSAVISVLFEWLRTCQAQGIAVSAVMLSAPLERLASLSELDALIHSPALTL</sequence>
<dbReference type="AlphaFoldDB" id="A0A433LAX2"/>
<gene>
    <name evidence="2" type="ORF">ELY37_07475</name>
</gene>
<evidence type="ECO:0000313" key="2">
    <source>
        <dbReference type="EMBL" id="RUR45842.1"/>
    </source>
</evidence>
<comment type="caution">
    <text evidence="2">The sequence shown here is derived from an EMBL/GenBank/DDBJ whole genome shotgun (WGS) entry which is preliminary data.</text>
</comment>
<dbReference type="EMBL" id="RZHD01000005">
    <property type="protein sequence ID" value="RUR45842.1"/>
    <property type="molecule type" value="Genomic_DNA"/>
</dbReference>